<dbReference type="Gene3D" id="2.70.50.30">
    <property type="entry name" value="Coagulation Factor XIII, subunit A, domain 1"/>
    <property type="match status" value="1"/>
</dbReference>
<dbReference type="OMA" id="YKPTAAK"/>
<evidence type="ECO:0000256" key="2">
    <source>
        <dbReference type="ARBA" id="ARBA00009758"/>
    </source>
</evidence>
<dbReference type="OrthoDB" id="1683373at2759"/>
<sequence length="196" mass="22551">MAQEESKEKEHPEDDSGYKVAERKSIAKIMEQDSADEALQKYKANLIGDIKKVLIDENDKRQVFFDKLMIEPEGRDPISLDPSKLKADEVAFTLKEGCKYRVRIVFRVQREIVLGLKKFDVISRKGITVDKTTQMMGAFAPSTEKSYEHPFPVEEAPSGMLYRGVYTAKTQFLDDDKTVHLAFQYQFRIGKDWSSE</sequence>
<keyword evidence="4" id="KW-0963">Cytoplasm</keyword>
<dbReference type="InterPro" id="IPR000406">
    <property type="entry name" value="Rho_GDI"/>
</dbReference>
<evidence type="ECO:0000256" key="4">
    <source>
        <dbReference type="ARBA" id="ARBA00022490"/>
    </source>
</evidence>
<keyword evidence="7" id="KW-1185">Reference proteome</keyword>
<proteinExistence type="inferred from homology"/>
<dbReference type="Pfam" id="PF02115">
    <property type="entry name" value="Rho_GDI"/>
    <property type="match status" value="1"/>
</dbReference>
<evidence type="ECO:0000313" key="6">
    <source>
        <dbReference type="EMBL" id="ETO36755.1"/>
    </source>
</evidence>
<gene>
    <name evidence="6" type="ORF">RFI_00307</name>
</gene>
<dbReference type="AlphaFoldDB" id="X6PE17"/>
<dbReference type="PANTHER" id="PTHR10980">
    <property type="entry name" value="RHO GDP-DISSOCIATION INHIBITOR"/>
    <property type="match status" value="1"/>
</dbReference>
<comment type="subcellular location">
    <subcellularLocation>
        <location evidence="1">Cytoplasm</location>
    </subcellularLocation>
</comment>
<evidence type="ECO:0000256" key="5">
    <source>
        <dbReference type="SAM" id="MobiDB-lite"/>
    </source>
</evidence>
<dbReference type="PRINTS" id="PR00492">
    <property type="entry name" value="RHOGDI"/>
</dbReference>
<comment type="similarity">
    <text evidence="2">Belongs to the Rho GDI family.</text>
</comment>
<dbReference type="GO" id="GO:0005829">
    <property type="term" value="C:cytosol"/>
    <property type="evidence" value="ECO:0007669"/>
    <property type="project" value="TreeGrafter"/>
</dbReference>
<evidence type="ECO:0000256" key="3">
    <source>
        <dbReference type="ARBA" id="ARBA00022468"/>
    </source>
</evidence>
<evidence type="ECO:0000313" key="7">
    <source>
        <dbReference type="Proteomes" id="UP000023152"/>
    </source>
</evidence>
<dbReference type="GO" id="GO:0005094">
    <property type="term" value="F:Rho GDP-dissociation inhibitor activity"/>
    <property type="evidence" value="ECO:0007669"/>
    <property type="project" value="InterPro"/>
</dbReference>
<evidence type="ECO:0000256" key="1">
    <source>
        <dbReference type="ARBA" id="ARBA00004496"/>
    </source>
</evidence>
<organism evidence="6 7">
    <name type="scientific">Reticulomyxa filosa</name>
    <dbReference type="NCBI Taxonomy" id="46433"/>
    <lineage>
        <taxon>Eukaryota</taxon>
        <taxon>Sar</taxon>
        <taxon>Rhizaria</taxon>
        <taxon>Retaria</taxon>
        <taxon>Foraminifera</taxon>
        <taxon>Monothalamids</taxon>
        <taxon>Reticulomyxidae</taxon>
        <taxon>Reticulomyxa</taxon>
    </lineage>
</organism>
<protein>
    <recommendedName>
        <fullName evidence="8">Rho GDP-dissociation inhibitor</fullName>
    </recommendedName>
</protein>
<dbReference type="GO" id="GO:0007266">
    <property type="term" value="P:Rho protein signal transduction"/>
    <property type="evidence" value="ECO:0007669"/>
    <property type="project" value="InterPro"/>
</dbReference>
<dbReference type="EMBL" id="ASPP01000321">
    <property type="protein sequence ID" value="ETO36755.1"/>
    <property type="molecule type" value="Genomic_DNA"/>
</dbReference>
<dbReference type="GO" id="GO:0005096">
    <property type="term" value="F:GTPase activator activity"/>
    <property type="evidence" value="ECO:0007669"/>
    <property type="project" value="UniProtKB-KW"/>
</dbReference>
<dbReference type="InterPro" id="IPR014756">
    <property type="entry name" value="Ig_E-set"/>
</dbReference>
<dbReference type="SUPFAM" id="SSF81296">
    <property type="entry name" value="E set domains"/>
    <property type="match status" value="1"/>
</dbReference>
<accession>X6PE17</accession>
<comment type="caution">
    <text evidence="6">The sequence shown here is derived from an EMBL/GenBank/DDBJ whole genome shotgun (WGS) entry which is preliminary data.</text>
</comment>
<keyword evidence="3" id="KW-0343">GTPase activation</keyword>
<name>X6PE17_RETFI</name>
<reference evidence="6 7" key="1">
    <citation type="journal article" date="2013" name="Curr. Biol.">
        <title>The Genome of the Foraminiferan Reticulomyxa filosa.</title>
        <authorList>
            <person name="Glockner G."/>
            <person name="Hulsmann N."/>
            <person name="Schleicher M."/>
            <person name="Noegel A.A."/>
            <person name="Eichinger L."/>
            <person name="Gallinger C."/>
            <person name="Pawlowski J."/>
            <person name="Sierra R."/>
            <person name="Euteneuer U."/>
            <person name="Pillet L."/>
            <person name="Moustafa A."/>
            <person name="Platzer M."/>
            <person name="Groth M."/>
            <person name="Szafranski K."/>
            <person name="Schliwa M."/>
        </authorList>
    </citation>
    <scope>NUCLEOTIDE SEQUENCE [LARGE SCALE GENOMIC DNA]</scope>
</reference>
<dbReference type="PANTHER" id="PTHR10980:SF3">
    <property type="entry name" value="LD16419P"/>
    <property type="match status" value="1"/>
</dbReference>
<dbReference type="Proteomes" id="UP000023152">
    <property type="component" value="Unassembled WGS sequence"/>
</dbReference>
<dbReference type="InterPro" id="IPR024792">
    <property type="entry name" value="RhoGDI_dom_sf"/>
</dbReference>
<feature type="region of interest" description="Disordered" evidence="5">
    <location>
        <begin position="1"/>
        <end position="20"/>
    </location>
</feature>
<dbReference type="GO" id="GO:0016020">
    <property type="term" value="C:membrane"/>
    <property type="evidence" value="ECO:0007669"/>
    <property type="project" value="TreeGrafter"/>
</dbReference>
<evidence type="ECO:0008006" key="8">
    <source>
        <dbReference type="Google" id="ProtNLM"/>
    </source>
</evidence>
<dbReference type="FunFam" id="2.70.50.30:FF:000004">
    <property type="entry name" value="Rho GDP-dissociation inhibitor 1"/>
    <property type="match status" value="1"/>
</dbReference>